<evidence type="ECO:0000256" key="3">
    <source>
        <dbReference type="ARBA" id="ARBA00022801"/>
    </source>
</evidence>
<feature type="domain" description="Carboxylesterase type B" evidence="7">
    <location>
        <begin position="10"/>
        <end position="534"/>
    </location>
</feature>
<protein>
    <recommendedName>
        <fullName evidence="6">Carboxylic ester hydrolase</fullName>
        <ecNumber evidence="6">3.1.1.-</ecNumber>
    </recommendedName>
</protein>
<dbReference type="EMBL" id="AJWK01021344">
    <property type="status" value="NOT_ANNOTATED_CDS"/>
    <property type="molecule type" value="Genomic_DNA"/>
</dbReference>
<keyword evidence="3 6" id="KW-0378">Hydrolase</keyword>
<evidence type="ECO:0000313" key="10">
    <source>
        <dbReference type="Proteomes" id="UP000092461"/>
    </source>
</evidence>
<keyword evidence="4" id="KW-1015">Disulfide bond</keyword>
<dbReference type="VEuPathDB" id="VectorBase:LLOJ006503"/>
<evidence type="ECO:0000313" key="8">
    <source>
        <dbReference type="EMBL" id="MBC1168986.1"/>
    </source>
</evidence>
<evidence type="ECO:0000256" key="4">
    <source>
        <dbReference type="ARBA" id="ARBA00023157"/>
    </source>
</evidence>
<dbReference type="VEuPathDB" id="VectorBase:LLONM1_001406"/>
<comment type="similarity">
    <text evidence="1 6">Belongs to the type-B carboxylesterase/lipase family.</text>
</comment>
<sequence>MKESDGKIVIVQAPCGPIKGITEVSDFNYEYASFYEVPYGKPPLGPLRFKDPEPLEPWSGLFDATVGVQNTVEDQIINEDCLKLNIYTKNTRLEGNPHPVMVLIAGGQFVRIRNHKDYSGPNYLLQKDVILVTMRHRLGALGFLSSDDPAIGVPGNAGLKDQVLALRWIQENIADFGGDPENVTLFGFSSGACCIHYHLMSPLCKGLFHKAIMMSGSAFFARGLMPKLNWAIRLARKLGWEGEDSDEASAFEYLRKVDVKAMKSTEQTLLTDEEKFNGLESIYGPVIEAYKSRMCIIPKHPDEMIKNAWGHSIPLIIGGVQDEGLLFYKDVKENPKYWDNLNTNSSVLLPYNLTLEPFKRELYGNRLKLFYFGRDYATVVDKLDSYIKLIGDRNFWYGIYRAIIERLRNTDYERRGPTWVYRFAYESPTMNQYRLVEHARGFPGVSHADDVLYIFSNNEGYGTPKEGTPEYVMMQLMVGIYTSFAINGDPNNDLLDAAMGKWEQISCSNPLFGCNIANPPEMMELPEKERVVFWDTLYKVSREQVIVPRDKEVWD</sequence>
<dbReference type="Pfam" id="PF00135">
    <property type="entry name" value="COesterase"/>
    <property type="match status" value="1"/>
</dbReference>
<dbReference type="EMBL" id="GITU01000283">
    <property type="protein sequence ID" value="MBC1168986.1"/>
    <property type="molecule type" value="Transcribed_RNA"/>
</dbReference>
<dbReference type="Gene3D" id="3.40.50.1820">
    <property type="entry name" value="alpha/beta hydrolase"/>
    <property type="match status" value="1"/>
</dbReference>
<proteinExistence type="inferred from homology"/>
<evidence type="ECO:0000256" key="5">
    <source>
        <dbReference type="ARBA" id="ARBA00023180"/>
    </source>
</evidence>
<dbReference type="EnsemblMetazoa" id="LLOJ006503-RA">
    <property type="protein sequence ID" value="LLOJ006503-PA"/>
    <property type="gene ID" value="LLOJ006503"/>
</dbReference>
<evidence type="ECO:0000256" key="6">
    <source>
        <dbReference type="RuleBase" id="RU361235"/>
    </source>
</evidence>
<evidence type="ECO:0000256" key="2">
    <source>
        <dbReference type="ARBA" id="ARBA00022487"/>
    </source>
</evidence>
<dbReference type="InterPro" id="IPR029058">
    <property type="entry name" value="AB_hydrolase_fold"/>
</dbReference>
<reference evidence="10" key="1">
    <citation type="submission" date="2012-05" db="EMBL/GenBank/DDBJ databases">
        <title>Whole Genome Assembly of Lutzomyia longipalpis.</title>
        <authorList>
            <person name="Richards S."/>
            <person name="Qu C."/>
            <person name="Dillon R."/>
            <person name="Worley K."/>
            <person name="Scherer S."/>
            <person name="Batterton M."/>
            <person name="Taylor A."/>
            <person name="Hawes A."/>
            <person name="Hernandez B."/>
            <person name="Kovar C."/>
            <person name="Mandapat C."/>
            <person name="Pham C."/>
            <person name="Qu C."/>
            <person name="Jing C."/>
            <person name="Bess C."/>
            <person name="Bandaranaike D."/>
            <person name="Ngo D."/>
            <person name="Ongeri F."/>
            <person name="Arias F."/>
            <person name="Lara F."/>
            <person name="Weissenberger G."/>
            <person name="Kamau G."/>
            <person name="Han H."/>
            <person name="Shen H."/>
            <person name="Dinh H."/>
            <person name="Khalil I."/>
            <person name="Jones J."/>
            <person name="Shafer J."/>
            <person name="Jayaseelan J."/>
            <person name="Quiroz J."/>
            <person name="Blankenburg K."/>
            <person name="Nguyen L."/>
            <person name="Jackson L."/>
            <person name="Francisco L."/>
            <person name="Tang L.-Y."/>
            <person name="Pu L.-L."/>
            <person name="Perales L."/>
            <person name="Lorensuhewa L."/>
            <person name="Munidasa M."/>
            <person name="Coyle M."/>
            <person name="Taylor M."/>
            <person name="Puazo M."/>
            <person name="Firestine M."/>
            <person name="Scheel M."/>
            <person name="Javaid M."/>
            <person name="Wang M."/>
            <person name="Li M."/>
            <person name="Tabassum N."/>
            <person name="Saada N."/>
            <person name="Osuji N."/>
            <person name="Aqrawi P."/>
            <person name="Fu Q."/>
            <person name="Thornton R."/>
            <person name="Raj R."/>
            <person name="Goodspeed R."/>
            <person name="Mata R."/>
            <person name="Najjar R."/>
            <person name="Gubbala S."/>
            <person name="Lee S."/>
            <person name="Denson S."/>
            <person name="Patil S."/>
            <person name="Macmil S."/>
            <person name="Qi S."/>
            <person name="Matskevitch T."/>
            <person name="Palculict T."/>
            <person name="Mathew T."/>
            <person name="Vee V."/>
            <person name="Velamala V."/>
            <person name="Korchina V."/>
            <person name="Cai W."/>
            <person name="Liu W."/>
            <person name="Dai W."/>
            <person name="Zou X."/>
            <person name="Zhu Y."/>
            <person name="Zhang Y."/>
            <person name="Wu Y.-Q."/>
            <person name="Xin Y."/>
            <person name="Nazarath L."/>
            <person name="Kovar C."/>
            <person name="Han Y."/>
            <person name="Muzny D."/>
            <person name="Gibbs R."/>
        </authorList>
    </citation>
    <scope>NUCLEOTIDE SEQUENCE [LARGE SCALE GENOMIC DNA]</scope>
    <source>
        <strain evidence="10">Jacobina</strain>
    </source>
</reference>
<dbReference type="PANTHER" id="PTHR43142:SF1">
    <property type="entry name" value="CARBOXYLIC ESTER HYDROLASE"/>
    <property type="match status" value="1"/>
</dbReference>
<keyword evidence="5" id="KW-0325">Glycoprotein</keyword>
<dbReference type="PANTHER" id="PTHR43142">
    <property type="entry name" value="CARBOXYLIC ESTER HYDROLASE"/>
    <property type="match status" value="1"/>
</dbReference>
<dbReference type="PROSITE" id="PS00122">
    <property type="entry name" value="CARBOXYLESTERASE_B_1"/>
    <property type="match status" value="1"/>
</dbReference>
<dbReference type="InterPro" id="IPR002018">
    <property type="entry name" value="CarbesteraseB"/>
</dbReference>
<reference evidence="9" key="3">
    <citation type="submission" date="2020-05" db="UniProtKB">
        <authorList>
            <consortium name="EnsemblMetazoa"/>
        </authorList>
    </citation>
    <scope>IDENTIFICATION</scope>
    <source>
        <strain evidence="9">Jacobina</strain>
    </source>
</reference>
<evidence type="ECO:0000259" key="7">
    <source>
        <dbReference type="Pfam" id="PF00135"/>
    </source>
</evidence>
<dbReference type="SUPFAM" id="SSF53474">
    <property type="entry name" value="alpha/beta-Hydrolases"/>
    <property type="match status" value="1"/>
</dbReference>
<accession>A0A1B0CP30</accession>
<name>A0A1B0CP30_LUTLO</name>
<dbReference type="Proteomes" id="UP000092461">
    <property type="component" value="Unassembled WGS sequence"/>
</dbReference>
<evidence type="ECO:0000256" key="1">
    <source>
        <dbReference type="ARBA" id="ARBA00005964"/>
    </source>
</evidence>
<evidence type="ECO:0000313" key="9">
    <source>
        <dbReference type="EnsemblMetazoa" id="LLOJ006503-PA"/>
    </source>
</evidence>
<dbReference type="InterPro" id="IPR019826">
    <property type="entry name" value="Carboxylesterase_B_AS"/>
</dbReference>
<dbReference type="EC" id="3.1.1.-" evidence="6"/>
<organism evidence="9 10">
    <name type="scientific">Lutzomyia longipalpis</name>
    <name type="common">Sand fly</name>
    <dbReference type="NCBI Taxonomy" id="7200"/>
    <lineage>
        <taxon>Eukaryota</taxon>
        <taxon>Metazoa</taxon>
        <taxon>Ecdysozoa</taxon>
        <taxon>Arthropoda</taxon>
        <taxon>Hexapoda</taxon>
        <taxon>Insecta</taxon>
        <taxon>Pterygota</taxon>
        <taxon>Neoptera</taxon>
        <taxon>Endopterygota</taxon>
        <taxon>Diptera</taxon>
        <taxon>Nematocera</taxon>
        <taxon>Psychodoidea</taxon>
        <taxon>Psychodidae</taxon>
        <taxon>Lutzomyia</taxon>
        <taxon>Lutzomyia</taxon>
    </lineage>
</organism>
<dbReference type="GO" id="GO:0052689">
    <property type="term" value="F:carboxylic ester hydrolase activity"/>
    <property type="evidence" value="ECO:0007669"/>
    <property type="project" value="UniProtKB-KW"/>
</dbReference>
<reference evidence="8" key="2">
    <citation type="journal article" date="2020" name="BMC">
        <title>Leishmania infection induces a limited differential gene expression in the sand fly midgut.</title>
        <authorList>
            <person name="Coutinho-Abreu I.V."/>
            <person name="Serafim T.D."/>
            <person name="Meneses C."/>
            <person name="Kamhawi S."/>
            <person name="Oliveira F."/>
            <person name="Valenzuela J.G."/>
        </authorList>
    </citation>
    <scope>NUCLEOTIDE SEQUENCE</scope>
    <source>
        <strain evidence="8">Jacobina</strain>
        <tissue evidence="8">Midgut</tissue>
    </source>
</reference>
<keyword evidence="2" id="KW-0719">Serine esterase</keyword>
<keyword evidence="10" id="KW-1185">Reference proteome</keyword>
<dbReference type="AlphaFoldDB" id="A0A1B0CP30"/>